<gene>
    <name evidence="2" type="ORF">HU200_048776</name>
</gene>
<evidence type="ECO:0000256" key="1">
    <source>
        <dbReference type="SAM" id="Phobius"/>
    </source>
</evidence>
<feature type="transmembrane region" description="Helical" evidence="1">
    <location>
        <begin position="65"/>
        <end position="85"/>
    </location>
</feature>
<dbReference type="PANTHER" id="PTHR33430">
    <property type="entry name" value="MATERNAL EFFECT EMBRYO ARREST PROTEIN"/>
    <property type="match status" value="1"/>
</dbReference>
<evidence type="ECO:0000313" key="3">
    <source>
        <dbReference type="Proteomes" id="UP000636709"/>
    </source>
</evidence>
<keyword evidence="1" id="KW-0812">Transmembrane</keyword>
<dbReference type="Proteomes" id="UP000636709">
    <property type="component" value="Unassembled WGS sequence"/>
</dbReference>
<name>A0A835EAD0_9POAL</name>
<keyword evidence="3" id="KW-1185">Reference proteome</keyword>
<accession>A0A835EAD0</accession>
<evidence type="ECO:0000313" key="2">
    <source>
        <dbReference type="EMBL" id="KAF8673224.1"/>
    </source>
</evidence>
<reference evidence="2" key="1">
    <citation type="submission" date="2020-07" db="EMBL/GenBank/DDBJ databases">
        <title>Genome sequence and genetic diversity analysis of an under-domesticated orphan crop, white fonio (Digitaria exilis).</title>
        <authorList>
            <person name="Bennetzen J.L."/>
            <person name="Chen S."/>
            <person name="Ma X."/>
            <person name="Wang X."/>
            <person name="Yssel A.E.J."/>
            <person name="Chaluvadi S.R."/>
            <person name="Johnson M."/>
            <person name="Gangashetty P."/>
            <person name="Hamidou F."/>
            <person name="Sanogo M.D."/>
            <person name="Zwaenepoel A."/>
            <person name="Wallace J."/>
            <person name="Van De Peer Y."/>
            <person name="Van Deynze A."/>
        </authorList>
    </citation>
    <scope>NUCLEOTIDE SEQUENCE</scope>
    <source>
        <tissue evidence="2">Leaves</tissue>
    </source>
</reference>
<keyword evidence="1" id="KW-0472">Membrane</keyword>
<keyword evidence="1" id="KW-1133">Transmembrane helix</keyword>
<protein>
    <submittedName>
        <fullName evidence="2">Uncharacterized protein</fullName>
    </submittedName>
</protein>
<dbReference type="EMBL" id="JACEFO010002208">
    <property type="protein sequence ID" value="KAF8673224.1"/>
    <property type="molecule type" value="Genomic_DNA"/>
</dbReference>
<dbReference type="AlphaFoldDB" id="A0A835EAD0"/>
<proteinExistence type="predicted"/>
<dbReference type="PANTHER" id="PTHR33430:SF8">
    <property type="entry name" value="OS04G0110200 PROTEIN"/>
    <property type="match status" value="1"/>
</dbReference>
<feature type="transmembrane region" description="Helical" evidence="1">
    <location>
        <begin position="135"/>
        <end position="158"/>
    </location>
</feature>
<comment type="caution">
    <text evidence="2">The sequence shown here is derived from an EMBL/GenBank/DDBJ whole genome shotgun (WGS) entry which is preliminary data.</text>
</comment>
<organism evidence="2 3">
    <name type="scientific">Digitaria exilis</name>
    <dbReference type="NCBI Taxonomy" id="1010633"/>
    <lineage>
        <taxon>Eukaryota</taxon>
        <taxon>Viridiplantae</taxon>
        <taxon>Streptophyta</taxon>
        <taxon>Embryophyta</taxon>
        <taxon>Tracheophyta</taxon>
        <taxon>Spermatophyta</taxon>
        <taxon>Magnoliopsida</taxon>
        <taxon>Liliopsida</taxon>
        <taxon>Poales</taxon>
        <taxon>Poaceae</taxon>
        <taxon>PACMAD clade</taxon>
        <taxon>Panicoideae</taxon>
        <taxon>Panicodae</taxon>
        <taxon>Paniceae</taxon>
        <taxon>Anthephorinae</taxon>
        <taxon>Digitaria</taxon>
    </lineage>
</organism>
<feature type="transmembrane region" description="Helical" evidence="1">
    <location>
        <begin position="170"/>
        <end position="198"/>
    </location>
</feature>
<sequence length="202" mass="21926">MVSSDSESSRQKNKHKELHREVLGGIVTANGFFTGAVFLSITGTITPRSGIPSNCTAGDDITLKLFLFQICSLGFYLLSSLIATATKLVIVYLEKDSVAGENITYMPNSSSGMPLTTEGPWSQEHHQWWSSSRPLMVSSVGFSAVGSFFMLLSMVNMVQIKLGLLSCGSTLVVITVLVLAVLILAGLVVYLVISWFFLKHVK</sequence>
<feature type="transmembrane region" description="Helical" evidence="1">
    <location>
        <begin position="21"/>
        <end position="45"/>
    </location>
</feature>